<dbReference type="EMBL" id="JAEUBF010001028">
    <property type="protein sequence ID" value="KAH3673301.1"/>
    <property type="molecule type" value="Genomic_DNA"/>
</dbReference>
<dbReference type="InterPro" id="IPR013962">
    <property type="entry name" value="DASH_Dam1"/>
</dbReference>
<evidence type="ECO:0000256" key="2">
    <source>
        <dbReference type="ARBA" id="ARBA00004186"/>
    </source>
</evidence>
<feature type="compositionally biased region" description="Polar residues" evidence="16">
    <location>
        <begin position="156"/>
        <end position="173"/>
    </location>
</feature>
<feature type="compositionally biased region" description="Low complexity" evidence="16">
    <location>
        <begin position="114"/>
        <end position="129"/>
    </location>
</feature>
<feature type="compositionally biased region" description="Low complexity" evidence="16">
    <location>
        <begin position="177"/>
        <end position="191"/>
    </location>
</feature>
<reference evidence="17" key="1">
    <citation type="journal article" date="2021" name="Open Biol.">
        <title>Shared evolutionary footprints suggest mitochondrial oxidative damage underlies multiple complex I losses in fungi.</title>
        <authorList>
            <person name="Schikora-Tamarit M.A."/>
            <person name="Marcet-Houben M."/>
            <person name="Nosek J."/>
            <person name="Gabaldon T."/>
        </authorList>
    </citation>
    <scope>NUCLEOTIDE SEQUENCE</scope>
    <source>
        <strain evidence="17">CBS6341</strain>
    </source>
</reference>
<keyword evidence="10" id="KW-0995">Kinetochore</keyword>
<keyword evidence="13" id="KW-0137">Centromere</keyword>
<keyword evidence="8" id="KW-0493">Microtubule</keyword>
<evidence type="ECO:0000256" key="12">
    <source>
        <dbReference type="ARBA" id="ARBA00023242"/>
    </source>
</evidence>
<reference evidence="17" key="2">
    <citation type="submission" date="2021-01" db="EMBL/GenBank/DDBJ databases">
        <authorList>
            <person name="Schikora-Tamarit M.A."/>
        </authorList>
    </citation>
    <scope>NUCLEOTIDE SEQUENCE</scope>
    <source>
        <strain evidence="17">CBS6341</strain>
    </source>
</reference>
<keyword evidence="6" id="KW-0158">Chromosome</keyword>
<evidence type="ECO:0000256" key="7">
    <source>
        <dbReference type="ARBA" id="ARBA00022490"/>
    </source>
</evidence>
<keyword evidence="7" id="KW-0963">Cytoplasm</keyword>
<dbReference type="OrthoDB" id="5586015at2759"/>
<keyword evidence="9" id="KW-0159">Chromosome partition</keyword>
<dbReference type="PANTHER" id="PTHR28113:SF1">
    <property type="entry name" value="DASH COMPLEX SUBUNIT DAM1"/>
    <property type="match status" value="1"/>
</dbReference>
<dbReference type="GO" id="GO:0044732">
    <property type="term" value="C:mitotic spindle pole body"/>
    <property type="evidence" value="ECO:0007669"/>
    <property type="project" value="TreeGrafter"/>
</dbReference>
<comment type="caution">
    <text evidence="17">The sequence shown here is derived from an EMBL/GenBank/DDBJ whole genome shotgun (WGS) entry which is preliminary data.</text>
</comment>
<evidence type="ECO:0000256" key="13">
    <source>
        <dbReference type="ARBA" id="ARBA00023328"/>
    </source>
</evidence>
<dbReference type="GO" id="GO:0042729">
    <property type="term" value="C:DASH complex"/>
    <property type="evidence" value="ECO:0007669"/>
    <property type="project" value="InterPro"/>
</dbReference>
<feature type="region of interest" description="Disordered" evidence="16">
    <location>
        <begin position="114"/>
        <end position="215"/>
    </location>
</feature>
<feature type="compositionally biased region" description="Basic residues" evidence="16">
    <location>
        <begin position="10"/>
        <end position="25"/>
    </location>
</feature>
<comment type="subunit">
    <text evidence="15">Component of the DASH complex consisting of ASK1, DAD1, DAD2, DAD3, DAD4, DAM1, DUO1, HSK3, SPC19 and SPC34, with a stoichiometry of one copy of each subunit per complex. Multiple DASH complexes oligomerize to form a ring that encircles spindle microtubules and organizes the rod-like NDC80 complexes of the outer kinetochore. DASH complex oligomerization strengthens microtubule attachments. Within the complex, DAM1 and DUO1 may form the microtubule connections. On cytoplasmic microtubules, DASH complexes appear to form patches instead of rings. Interacts with the outer kinetochore component NDC80; the interaction is direct.</text>
</comment>
<dbReference type="GO" id="GO:1990758">
    <property type="term" value="P:mitotic sister chromatid biorientation"/>
    <property type="evidence" value="ECO:0007669"/>
    <property type="project" value="TreeGrafter"/>
</dbReference>
<evidence type="ECO:0000256" key="11">
    <source>
        <dbReference type="ARBA" id="ARBA00023212"/>
    </source>
</evidence>
<dbReference type="Pfam" id="PF08653">
    <property type="entry name" value="DASH_Dam1"/>
    <property type="match status" value="1"/>
</dbReference>
<comment type="subcellular location">
    <subcellularLocation>
        <location evidence="3">Chromosome</location>
        <location evidence="3">Centromere</location>
        <location evidence="3">Kinetochore</location>
    </subcellularLocation>
    <subcellularLocation>
        <location evidence="2">Cytoplasm</location>
        <location evidence="2">Cytoskeleton</location>
        <location evidence="2">Spindle</location>
    </subcellularLocation>
    <subcellularLocation>
        <location evidence="1">Nucleus</location>
    </subcellularLocation>
</comment>
<dbReference type="GO" id="GO:1990537">
    <property type="term" value="C:mitotic spindle polar microtubule"/>
    <property type="evidence" value="ECO:0007669"/>
    <property type="project" value="TreeGrafter"/>
</dbReference>
<evidence type="ECO:0000313" key="17">
    <source>
        <dbReference type="EMBL" id="KAH3673301.1"/>
    </source>
</evidence>
<evidence type="ECO:0000256" key="9">
    <source>
        <dbReference type="ARBA" id="ARBA00022829"/>
    </source>
</evidence>
<gene>
    <name evidence="17" type="ORF">WICMUC_003761</name>
</gene>
<keyword evidence="11" id="KW-0206">Cytoskeleton</keyword>
<evidence type="ECO:0000256" key="3">
    <source>
        <dbReference type="ARBA" id="ARBA00004629"/>
    </source>
</evidence>
<keyword evidence="18" id="KW-1185">Reference proteome</keyword>
<proteinExistence type="inferred from homology"/>
<dbReference type="PANTHER" id="PTHR28113">
    <property type="entry name" value="DASH COMPLEX SUBUNIT DAM1"/>
    <property type="match status" value="1"/>
</dbReference>
<evidence type="ECO:0000256" key="16">
    <source>
        <dbReference type="SAM" id="MobiDB-lite"/>
    </source>
</evidence>
<dbReference type="Proteomes" id="UP000769528">
    <property type="component" value="Unassembled WGS sequence"/>
</dbReference>
<evidence type="ECO:0000256" key="15">
    <source>
        <dbReference type="ARBA" id="ARBA00047036"/>
    </source>
</evidence>
<protein>
    <recommendedName>
        <fullName evidence="5">DASH complex subunit DAM1</fullName>
    </recommendedName>
    <alternativeName>
        <fullName evidence="14">Outer kinetochore protein DAM1</fullName>
    </alternativeName>
</protein>
<organism evidence="17 18">
    <name type="scientific">Wickerhamomyces mucosus</name>
    <dbReference type="NCBI Taxonomy" id="1378264"/>
    <lineage>
        <taxon>Eukaryota</taxon>
        <taxon>Fungi</taxon>
        <taxon>Dikarya</taxon>
        <taxon>Ascomycota</taxon>
        <taxon>Saccharomycotina</taxon>
        <taxon>Saccharomycetes</taxon>
        <taxon>Phaffomycetales</taxon>
        <taxon>Wickerhamomycetaceae</taxon>
        <taxon>Wickerhamomyces</taxon>
    </lineage>
</organism>
<name>A0A9P8PJR8_9ASCO</name>
<feature type="compositionally biased region" description="Polar residues" evidence="16">
    <location>
        <begin position="192"/>
        <end position="209"/>
    </location>
</feature>
<accession>A0A9P8PJR8</accession>
<dbReference type="AlphaFoldDB" id="A0A9P8PJR8"/>
<evidence type="ECO:0000256" key="1">
    <source>
        <dbReference type="ARBA" id="ARBA00004123"/>
    </source>
</evidence>
<evidence type="ECO:0000313" key="18">
    <source>
        <dbReference type="Proteomes" id="UP000769528"/>
    </source>
</evidence>
<evidence type="ECO:0000256" key="6">
    <source>
        <dbReference type="ARBA" id="ARBA00022454"/>
    </source>
</evidence>
<evidence type="ECO:0000256" key="10">
    <source>
        <dbReference type="ARBA" id="ARBA00022838"/>
    </source>
</evidence>
<evidence type="ECO:0000256" key="8">
    <source>
        <dbReference type="ARBA" id="ARBA00022701"/>
    </source>
</evidence>
<evidence type="ECO:0000256" key="4">
    <source>
        <dbReference type="ARBA" id="ARBA00010073"/>
    </source>
</evidence>
<keyword evidence="12" id="KW-0539">Nucleus</keyword>
<sequence>MSKSSTKSTPYRKRASIHASPRVHHPISSTQTPLSASLPSFLEMHDEYQDLNQNLESLNVIHESLANFNESFSSFLYGLQINAYTVEFNEISGASKDNEELLKQIETLENYLNDDNNIENNNNDSNNRNSADETYLTNEEDDSFVIEPKSRIPRKSITSIPKPSTRTNSSSLRDNSRNGFTSNSSNSGSRSIPTNRVNKSKANTKSTLNKRPPFR</sequence>
<feature type="region of interest" description="Disordered" evidence="16">
    <location>
        <begin position="1"/>
        <end position="32"/>
    </location>
</feature>
<evidence type="ECO:0000256" key="5">
    <source>
        <dbReference type="ARBA" id="ARBA00020497"/>
    </source>
</evidence>
<comment type="similarity">
    <text evidence="4">Belongs to the DASH complex DAM1 family.</text>
</comment>
<evidence type="ECO:0000256" key="14">
    <source>
        <dbReference type="ARBA" id="ARBA00030453"/>
    </source>
</evidence>